<dbReference type="GO" id="GO:0005525">
    <property type="term" value="F:GTP binding"/>
    <property type="evidence" value="ECO:0007669"/>
    <property type="project" value="UniProtKB-KW"/>
</dbReference>
<dbReference type="AlphaFoldDB" id="A0AA38TN84"/>
<dbReference type="InterPro" id="IPR045058">
    <property type="entry name" value="GIMA/IAN/Toc"/>
</dbReference>
<evidence type="ECO:0000256" key="1">
    <source>
        <dbReference type="ARBA" id="ARBA00008535"/>
    </source>
</evidence>
<proteinExistence type="inferred from homology"/>
<dbReference type="CDD" id="cd01852">
    <property type="entry name" value="AIG1"/>
    <property type="match status" value="1"/>
</dbReference>
<dbReference type="Gene3D" id="3.40.50.300">
    <property type="entry name" value="P-loop containing nucleotide triphosphate hydrolases"/>
    <property type="match status" value="1"/>
</dbReference>
<dbReference type="InterPro" id="IPR006703">
    <property type="entry name" value="G_AIG1"/>
</dbReference>
<evidence type="ECO:0000313" key="6">
    <source>
        <dbReference type="Proteomes" id="UP001172457"/>
    </source>
</evidence>
<dbReference type="Pfam" id="PF04548">
    <property type="entry name" value="AIG1"/>
    <property type="match status" value="1"/>
</dbReference>
<dbReference type="PROSITE" id="PS51720">
    <property type="entry name" value="G_AIG1"/>
    <property type="match status" value="1"/>
</dbReference>
<organism evidence="5 6">
    <name type="scientific">Centaurea solstitialis</name>
    <name type="common">yellow star-thistle</name>
    <dbReference type="NCBI Taxonomy" id="347529"/>
    <lineage>
        <taxon>Eukaryota</taxon>
        <taxon>Viridiplantae</taxon>
        <taxon>Streptophyta</taxon>
        <taxon>Embryophyta</taxon>
        <taxon>Tracheophyta</taxon>
        <taxon>Spermatophyta</taxon>
        <taxon>Magnoliopsida</taxon>
        <taxon>eudicotyledons</taxon>
        <taxon>Gunneridae</taxon>
        <taxon>Pentapetalae</taxon>
        <taxon>asterids</taxon>
        <taxon>campanulids</taxon>
        <taxon>Asterales</taxon>
        <taxon>Asteraceae</taxon>
        <taxon>Carduoideae</taxon>
        <taxon>Cardueae</taxon>
        <taxon>Centaureinae</taxon>
        <taxon>Centaurea</taxon>
    </lineage>
</organism>
<sequence length="300" mass="33507">MMRASGARNLVLVGKTGNGKSATGNSILGRNRFLSKRSFCSVTNTCESETTVLEDGQMLNVIDTPGNFDDTVGAETTDEDLKCIKLASDGIHAVLVVFSVCHRFSEGERVVIDSMQEFFGTIISDYMIVVFTGGDEIEENGKTLDDFLSDCPEALKEVLSLCGNRYVLFNNRTNDRTKKSNQVKQLLSLVKLVLEKNGGKPYSNEAFEEIKARELEDQTDEFQVSKKAKVYSEEEILAPLKQKIDMIETMVMKMKTKFEREMSEEHAARLKAEENVGNSIKKAVADIGKLRKELAYKNVL</sequence>
<protein>
    <recommendedName>
        <fullName evidence="4">AIG1-type G domain-containing protein</fullName>
    </recommendedName>
</protein>
<dbReference type="Proteomes" id="UP001172457">
    <property type="component" value="Chromosome 2"/>
</dbReference>
<reference evidence="5" key="1">
    <citation type="submission" date="2023-03" db="EMBL/GenBank/DDBJ databases">
        <title>Chromosome-scale reference genome and RAD-based genetic map of yellow starthistle (Centaurea solstitialis) reveal putative structural variation and QTLs associated with invader traits.</title>
        <authorList>
            <person name="Reatini B."/>
            <person name="Cang F.A."/>
            <person name="Jiang Q."/>
            <person name="Mckibben M.T.W."/>
            <person name="Barker M.S."/>
            <person name="Rieseberg L.H."/>
            <person name="Dlugosch K.M."/>
        </authorList>
    </citation>
    <scope>NUCLEOTIDE SEQUENCE</scope>
    <source>
        <strain evidence="5">CAN-66</strain>
        <tissue evidence="5">Leaf</tissue>
    </source>
</reference>
<feature type="domain" description="AIG1-type G" evidence="4">
    <location>
        <begin position="5"/>
        <end position="211"/>
    </location>
</feature>
<dbReference type="EMBL" id="JARYMX010000002">
    <property type="protein sequence ID" value="KAJ9560073.1"/>
    <property type="molecule type" value="Genomic_DNA"/>
</dbReference>
<dbReference type="PANTHER" id="PTHR10903:SF184">
    <property type="entry name" value="GTP-BINDING PROTEIN A"/>
    <property type="match status" value="1"/>
</dbReference>
<evidence type="ECO:0000256" key="2">
    <source>
        <dbReference type="ARBA" id="ARBA00022741"/>
    </source>
</evidence>
<name>A0AA38TN84_9ASTR</name>
<evidence type="ECO:0000256" key="3">
    <source>
        <dbReference type="ARBA" id="ARBA00023134"/>
    </source>
</evidence>
<evidence type="ECO:0000313" key="5">
    <source>
        <dbReference type="EMBL" id="KAJ9560073.1"/>
    </source>
</evidence>
<gene>
    <name evidence="5" type="ORF">OSB04_005233</name>
</gene>
<dbReference type="SUPFAM" id="SSF52540">
    <property type="entry name" value="P-loop containing nucleoside triphosphate hydrolases"/>
    <property type="match status" value="1"/>
</dbReference>
<keyword evidence="6" id="KW-1185">Reference proteome</keyword>
<comment type="caution">
    <text evidence="5">The sequence shown here is derived from an EMBL/GenBank/DDBJ whole genome shotgun (WGS) entry which is preliminary data.</text>
</comment>
<evidence type="ECO:0000259" key="4">
    <source>
        <dbReference type="PROSITE" id="PS51720"/>
    </source>
</evidence>
<comment type="similarity">
    <text evidence="1">Belongs to the TRAFAC class TrmE-Era-EngA-EngB-Septin-like GTPase superfamily. AIG1/Toc34/Toc159-like paraseptin GTPase family. IAN subfamily.</text>
</comment>
<dbReference type="PANTHER" id="PTHR10903">
    <property type="entry name" value="GTPASE, IMAP FAMILY MEMBER-RELATED"/>
    <property type="match status" value="1"/>
</dbReference>
<dbReference type="InterPro" id="IPR027417">
    <property type="entry name" value="P-loop_NTPase"/>
</dbReference>
<keyword evidence="3" id="KW-0342">GTP-binding</keyword>
<keyword evidence="2" id="KW-0547">Nucleotide-binding</keyword>
<accession>A0AA38TN84</accession>
<dbReference type="FunFam" id="3.40.50.300:FF:000840">
    <property type="entry name" value="Immune-associated nucleotide-binding protein 9"/>
    <property type="match status" value="1"/>
</dbReference>